<keyword evidence="1" id="KW-1133">Transmembrane helix</keyword>
<evidence type="ECO:0008006" key="4">
    <source>
        <dbReference type="Google" id="ProtNLM"/>
    </source>
</evidence>
<feature type="transmembrane region" description="Helical" evidence="1">
    <location>
        <begin position="30"/>
        <end position="52"/>
    </location>
</feature>
<gene>
    <name evidence="2" type="ORF">GCM10011316_23180</name>
</gene>
<name>A0A916TKI1_9HYPH</name>
<evidence type="ECO:0000256" key="1">
    <source>
        <dbReference type="SAM" id="Phobius"/>
    </source>
</evidence>
<proteinExistence type="predicted"/>
<comment type="caution">
    <text evidence="2">The sequence shown here is derived from an EMBL/GenBank/DDBJ whole genome shotgun (WGS) entry which is preliminary data.</text>
</comment>
<accession>A0A916TKI1</accession>
<dbReference type="RefSeq" id="WP_150496210.1">
    <property type="nucleotide sequence ID" value="NZ_BMFA01000006.1"/>
</dbReference>
<keyword evidence="1" id="KW-0812">Transmembrane</keyword>
<feature type="transmembrane region" description="Helical" evidence="1">
    <location>
        <begin position="122"/>
        <end position="147"/>
    </location>
</feature>
<keyword evidence="1" id="KW-0472">Membrane</keyword>
<dbReference type="EMBL" id="BMFA01000006">
    <property type="protein sequence ID" value="GGB50405.1"/>
    <property type="molecule type" value="Genomic_DNA"/>
</dbReference>
<evidence type="ECO:0000313" key="3">
    <source>
        <dbReference type="Proteomes" id="UP000605148"/>
    </source>
</evidence>
<keyword evidence="3" id="KW-1185">Reference proteome</keyword>
<protein>
    <recommendedName>
        <fullName evidence="4">DUF2975 domain-containing protein</fullName>
    </recommendedName>
</protein>
<sequence length="197" mass="22124">MALSGSPVSTENDRKKRDTRIRRLSAFMKWFVTATLALVILAWGLLIVALVVPELIADNTDMLEWGEIERPLLEVPQTQRLGFVVLITVIFSLIGATCWNMRQLFERFRKGEYFATQTLTRIVSIGTWLLSLAVFTVLSGPVGSVLLTIDYPPGERVLHVELDGGELLLLTFGGLMLVFGWIMREAALIADENRQFV</sequence>
<reference evidence="2" key="1">
    <citation type="journal article" date="2014" name="Int. J. Syst. Evol. Microbiol.">
        <title>Complete genome sequence of Corynebacterium casei LMG S-19264T (=DSM 44701T), isolated from a smear-ripened cheese.</title>
        <authorList>
            <consortium name="US DOE Joint Genome Institute (JGI-PGF)"/>
            <person name="Walter F."/>
            <person name="Albersmeier A."/>
            <person name="Kalinowski J."/>
            <person name="Ruckert C."/>
        </authorList>
    </citation>
    <scope>NUCLEOTIDE SEQUENCE</scope>
    <source>
        <strain evidence="2">CGMCC 1.12426</strain>
    </source>
</reference>
<reference evidence="2" key="2">
    <citation type="submission" date="2020-09" db="EMBL/GenBank/DDBJ databases">
        <authorList>
            <person name="Sun Q."/>
            <person name="Zhou Y."/>
        </authorList>
    </citation>
    <scope>NUCLEOTIDE SEQUENCE</scope>
    <source>
        <strain evidence="2">CGMCC 1.12426</strain>
    </source>
</reference>
<dbReference type="OrthoDB" id="7849390at2"/>
<organism evidence="2 3">
    <name type="scientific">Roseibium aquae</name>
    <dbReference type="NCBI Taxonomy" id="1323746"/>
    <lineage>
        <taxon>Bacteria</taxon>
        <taxon>Pseudomonadati</taxon>
        <taxon>Pseudomonadota</taxon>
        <taxon>Alphaproteobacteria</taxon>
        <taxon>Hyphomicrobiales</taxon>
        <taxon>Stappiaceae</taxon>
        <taxon>Roseibium</taxon>
    </lineage>
</organism>
<feature type="transmembrane region" description="Helical" evidence="1">
    <location>
        <begin position="81"/>
        <end position="101"/>
    </location>
</feature>
<dbReference type="AlphaFoldDB" id="A0A916TKI1"/>
<evidence type="ECO:0000313" key="2">
    <source>
        <dbReference type="EMBL" id="GGB50405.1"/>
    </source>
</evidence>
<dbReference type="Proteomes" id="UP000605148">
    <property type="component" value="Unassembled WGS sequence"/>
</dbReference>
<feature type="transmembrane region" description="Helical" evidence="1">
    <location>
        <begin position="167"/>
        <end position="184"/>
    </location>
</feature>